<feature type="domain" description="C2H2-type" evidence="9">
    <location>
        <begin position="440"/>
        <end position="467"/>
    </location>
</feature>
<dbReference type="FunFam" id="3.30.160.60:FF:000446">
    <property type="entry name" value="Zinc finger protein"/>
    <property type="match status" value="2"/>
</dbReference>
<evidence type="ECO:0000256" key="6">
    <source>
        <dbReference type="ARBA" id="ARBA00037948"/>
    </source>
</evidence>
<dbReference type="AlphaFoldDB" id="A0A4C1VX32"/>
<evidence type="ECO:0000313" key="11">
    <source>
        <dbReference type="Proteomes" id="UP000299102"/>
    </source>
</evidence>
<dbReference type="GO" id="GO:0005634">
    <property type="term" value="C:nucleus"/>
    <property type="evidence" value="ECO:0007669"/>
    <property type="project" value="UniProtKB-ARBA"/>
</dbReference>
<evidence type="ECO:0000256" key="8">
    <source>
        <dbReference type="SAM" id="MobiDB-lite"/>
    </source>
</evidence>
<evidence type="ECO:0000259" key="9">
    <source>
        <dbReference type="PROSITE" id="PS50157"/>
    </source>
</evidence>
<feature type="domain" description="C2H2-type" evidence="9">
    <location>
        <begin position="412"/>
        <end position="439"/>
    </location>
</feature>
<evidence type="ECO:0000256" key="4">
    <source>
        <dbReference type="ARBA" id="ARBA00022833"/>
    </source>
</evidence>
<dbReference type="SMART" id="SM00355">
    <property type="entry name" value="ZnF_C2H2"/>
    <property type="match status" value="10"/>
</dbReference>
<name>A0A4C1VX32_EUMVA</name>
<dbReference type="PANTHER" id="PTHR24388">
    <property type="entry name" value="ZINC FINGER PROTEIN"/>
    <property type="match status" value="1"/>
</dbReference>
<dbReference type="OrthoDB" id="8117402at2759"/>
<evidence type="ECO:0000256" key="3">
    <source>
        <dbReference type="ARBA" id="ARBA00022771"/>
    </source>
</evidence>
<dbReference type="Pfam" id="PF00096">
    <property type="entry name" value="zf-C2H2"/>
    <property type="match status" value="6"/>
</dbReference>
<protein>
    <submittedName>
        <fullName evidence="10">Zinc finger protein 345</fullName>
    </submittedName>
</protein>
<accession>A0A4C1VX32</accession>
<feature type="domain" description="C2H2-type" evidence="9">
    <location>
        <begin position="380"/>
        <end position="408"/>
    </location>
</feature>
<organism evidence="10 11">
    <name type="scientific">Eumeta variegata</name>
    <name type="common">Bagworm moth</name>
    <name type="synonym">Eumeta japonica</name>
    <dbReference type="NCBI Taxonomy" id="151549"/>
    <lineage>
        <taxon>Eukaryota</taxon>
        <taxon>Metazoa</taxon>
        <taxon>Ecdysozoa</taxon>
        <taxon>Arthropoda</taxon>
        <taxon>Hexapoda</taxon>
        <taxon>Insecta</taxon>
        <taxon>Pterygota</taxon>
        <taxon>Neoptera</taxon>
        <taxon>Endopterygota</taxon>
        <taxon>Lepidoptera</taxon>
        <taxon>Glossata</taxon>
        <taxon>Ditrysia</taxon>
        <taxon>Tineoidea</taxon>
        <taxon>Psychidae</taxon>
        <taxon>Oiketicinae</taxon>
        <taxon>Eumeta</taxon>
    </lineage>
</organism>
<dbReference type="InterPro" id="IPR036236">
    <property type="entry name" value="Znf_C2H2_sf"/>
</dbReference>
<comment type="similarity">
    <text evidence="6">Belongs to the snail C2H2-type zinc-finger protein family.</text>
</comment>
<keyword evidence="3 7" id="KW-0863">Zinc-finger</keyword>
<dbReference type="PANTHER" id="PTHR24388:SF104">
    <property type="entry name" value="AT-RICH BINDING PROTEIN-RELATED"/>
    <property type="match status" value="1"/>
</dbReference>
<keyword evidence="1" id="KW-0479">Metal-binding</keyword>
<evidence type="ECO:0000256" key="7">
    <source>
        <dbReference type="PROSITE-ProRule" id="PRU00042"/>
    </source>
</evidence>
<dbReference type="GO" id="GO:0008270">
    <property type="term" value="F:zinc ion binding"/>
    <property type="evidence" value="ECO:0007669"/>
    <property type="project" value="UniProtKB-KW"/>
</dbReference>
<sequence length="506" mass="59108">MCRCCLTRCTPRQLWVESTFMEEKVVYGKMLLDCFKIIYDTENMLLDEATKAKPSVHLNEDHCGYDDGYYGDIDVKSEDGYIDSCNAQSINVKDDVEHAAEKTNNGRSAKRTCNSERRTKEKVPTKRMRFEKDIKAVTKKKLRTATREKENIGLILEYSTVCPFKSSKGHFNCFYCNKPFAVFEDLRNHTESDHKNMDSDAIRNCICRPQGRMVKADISEIRCRLCDTKLNDLNSFVDHLPRHNKTFDARAKLKPMECILGFILNNGRYVCDICKMEFKFFKNLSKHMNEHTLNHVCDVCGKCFLMQERLRAHSKLHENEKVKCKECGKEFSSSVLLRSHSRYAHTNKKFMCSLCQESFKSYRLRIEHLVQIHNIKRPEFTCETCGKSFRTSGSLNYHVKSEHLKIKRQPKYSCGACSKCFTTMFLLKSHMLVHTGERNYECTVCHKKYTRAKTLKEHSRIHLNDRRFMCKACGQSFIQKCSLKNHIRVHHPDNIMDDLILCKKNS</sequence>
<feature type="domain" description="C2H2-type" evidence="9">
    <location>
        <begin position="171"/>
        <end position="199"/>
    </location>
</feature>
<keyword evidence="5" id="KW-0539">Nucleus</keyword>
<gene>
    <name evidence="10" type="primary">ZNF345</name>
    <name evidence="10" type="ORF">EVAR_23418_1</name>
</gene>
<dbReference type="SUPFAM" id="SSF57667">
    <property type="entry name" value="beta-beta-alpha zinc fingers"/>
    <property type="match status" value="5"/>
</dbReference>
<reference evidence="10 11" key="1">
    <citation type="journal article" date="2019" name="Commun. Biol.">
        <title>The bagworm genome reveals a unique fibroin gene that provides high tensile strength.</title>
        <authorList>
            <person name="Kono N."/>
            <person name="Nakamura H."/>
            <person name="Ohtoshi R."/>
            <person name="Tomita M."/>
            <person name="Numata K."/>
            <person name="Arakawa K."/>
        </authorList>
    </citation>
    <scope>NUCLEOTIDE SEQUENCE [LARGE SCALE GENOMIC DNA]</scope>
</reference>
<evidence type="ECO:0000256" key="2">
    <source>
        <dbReference type="ARBA" id="ARBA00022737"/>
    </source>
</evidence>
<evidence type="ECO:0000256" key="5">
    <source>
        <dbReference type="ARBA" id="ARBA00023242"/>
    </source>
</evidence>
<dbReference type="InterPro" id="IPR013087">
    <property type="entry name" value="Znf_C2H2_type"/>
</dbReference>
<evidence type="ECO:0000313" key="10">
    <source>
        <dbReference type="EMBL" id="GBP42779.1"/>
    </source>
</evidence>
<proteinExistence type="inferred from homology"/>
<feature type="compositionally biased region" description="Basic and acidic residues" evidence="8">
    <location>
        <begin position="113"/>
        <end position="122"/>
    </location>
</feature>
<dbReference type="Proteomes" id="UP000299102">
    <property type="component" value="Unassembled WGS sequence"/>
</dbReference>
<keyword evidence="11" id="KW-1185">Reference proteome</keyword>
<feature type="domain" description="C2H2-type" evidence="9">
    <location>
        <begin position="269"/>
        <end position="292"/>
    </location>
</feature>
<dbReference type="GO" id="GO:0000981">
    <property type="term" value="F:DNA-binding transcription factor activity, RNA polymerase II-specific"/>
    <property type="evidence" value="ECO:0007669"/>
    <property type="project" value="TreeGrafter"/>
</dbReference>
<dbReference type="PROSITE" id="PS50157">
    <property type="entry name" value="ZINC_FINGER_C2H2_2"/>
    <property type="match status" value="9"/>
</dbReference>
<dbReference type="EMBL" id="BGZK01000423">
    <property type="protein sequence ID" value="GBP42779.1"/>
    <property type="molecule type" value="Genomic_DNA"/>
</dbReference>
<keyword evidence="4" id="KW-0862">Zinc</keyword>
<dbReference type="PROSITE" id="PS00028">
    <property type="entry name" value="ZINC_FINGER_C2H2_1"/>
    <property type="match status" value="9"/>
</dbReference>
<dbReference type="GO" id="GO:0000978">
    <property type="term" value="F:RNA polymerase II cis-regulatory region sequence-specific DNA binding"/>
    <property type="evidence" value="ECO:0007669"/>
    <property type="project" value="TreeGrafter"/>
</dbReference>
<feature type="domain" description="C2H2-type" evidence="9">
    <location>
        <begin position="295"/>
        <end position="322"/>
    </location>
</feature>
<dbReference type="Gene3D" id="3.30.160.60">
    <property type="entry name" value="Classic Zinc Finger"/>
    <property type="match status" value="6"/>
</dbReference>
<dbReference type="STRING" id="151549.A0A4C1VX32"/>
<feature type="domain" description="C2H2-type" evidence="9">
    <location>
        <begin position="322"/>
        <end position="350"/>
    </location>
</feature>
<evidence type="ECO:0000256" key="1">
    <source>
        <dbReference type="ARBA" id="ARBA00022723"/>
    </source>
</evidence>
<feature type="region of interest" description="Disordered" evidence="8">
    <location>
        <begin position="101"/>
        <end position="122"/>
    </location>
</feature>
<comment type="caution">
    <text evidence="10">The sequence shown here is derived from an EMBL/GenBank/DDBJ whole genome shotgun (WGS) entry which is preliminary data.</text>
</comment>
<feature type="domain" description="C2H2-type" evidence="9">
    <location>
        <begin position="350"/>
        <end position="378"/>
    </location>
</feature>
<keyword evidence="2" id="KW-0677">Repeat</keyword>
<feature type="domain" description="C2H2-type" evidence="9">
    <location>
        <begin position="468"/>
        <end position="495"/>
    </location>
</feature>
<dbReference type="FunFam" id="3.30.160.60:FF:000100">
    <property type="entry name" value="Zinc finger 45-like"/>
    <property type="match status" value="1"/>
</dbReference>
<dbReference type="Pfam" id="PF13912">
    <property type="entry name" value="zf-C2H2_6"/>
    <property type="match status" value="1"/>
</dbReference>
<dbReference type="InterPro" id="IPR050527">
    <property type="entry name" value="Snail/Krueppel_Znf"/>
</dbReference>